<evidence type="ECO:0000256" key="9">
    <source>
        <dbReference type="ARBA" id="ARBA00047321"/>
    </source>
</evidence>
<name>A0AAV3U3V4_9ALTE</name>
<evidence type="ECO:0000256" key="8">
    <source>
        <dbReference type="ARBA" id="ARBA00023070"/>
    </source>
</evidence>
<evidence type="ECO:0000313" key="12">
    <source>
        <dbReference type="EMBL" id="GAA4947088.1"/>
    </source>
</evidence>
<sequence length="518" mass="57923">MRKLSRRQFLANVALAGGSLAVYNTSLALDLIGGTEKLQTLDLKPAQGNKEVVILGGGVAGLATAYELGQAGYNVTILEASHRVGGRNLTLRHGDLIDELGNPNHCQFDDKPNLYMNAGPARIPGHHRRLLSYCKKFDVPLSIKANHNRLAWAHDKNAKMAGLNRQQYYVSDARGFLAELAWKALDKDAFDKPLSPEDMEKLADFVAGFGDLDKNGKYTGTYRSGAKTDRMLTHGPKVDPMPLQALVNHDYWHNGIPQMESFDWLSPLMEPKGGMDQVVEGFKRNIDAKVVLKAQVQSIDVGKDSVTVAYQHDGEMKTLTADYCFNNIPANFLPGIPNNFSKTYNEAINSFERRGLFKIGFQMKQRFWENEGIYGGISYTNERINQIWYPGHDIHAEKGIILGAYIWNQENIEYFSELPLPERLKVAAEQASAIHPKYASYIDNGVSIPWNRMNYMMGCGTSIPMEQHEQYFPIVQKPEGNRHFLIGDQVSFHPGWQEGALASVETALLQFNSLVKAA</sequence>
<reference evidence="13" key="1">
    <citation type="journal article" date="2019" name="Int. J. Syst. Evol. Microbiol.">
        <title>The Global Catalogue of Microorganisms (GCM) 10K type strain sequencing project: providing services to taxonomists for standard genome sequencing and annotation.</title>
        <authorList>
            <consortium name="The Broad Institute Genomics Platform"/>
            <consortium name="The Broad Institute Genome Sequencing Center for Infectious Disease"/>
            <person name="Wu L."/>
            <person name="Ma J."/>
        </authorList>
    </citation>
    <scope>NUCLEOTIDE SEQUENCE [LARGE SCALE GENOMIC DNA]</scope>
    <source>
        <strain evidence="13">JCM 19134</strain>
    </source>
</reference>
<evidence type="ECO:0000313" key="13">
    <source>
        <dbReference type="Proteomes" id="UP001409585"/>
    </source>
</evidence>
<evidence type="ECO:0000256" key="4">
    <source>
        <dbReference type="ARBA" id="ARBA00012535"/>
    </source>
</evidence>
<dbReference type="Proteomes" id="UP001409585">
    <property type="component" value="Unassembled WGS sequence"/>
</dbReference>
<dbReference type="Gene3D" id="3.50.50.60">
    <property type="entry name" value="FAD/NAD(P)-binding domain"/>
    <property type="match status" value="1"/>
</dbReference>
<keyword evidence="6" id="KW-0732">Signal</keyword>
<evidence type="ECO:0000256" key="5">
    <source>
        <dbReference type="ARBA" id="ARBA00017871"/>
    </source>
</evidence>
<keyword evidence="7" id="KW-0560">Oxidoreductase</keyword>
<evidence type="ECO:0000256" key="3">
    <source>
        <dbReference type="ARBA" id="ARBA00005833"/>
    </source>
</evidence>
<proteinExistence type="inferred from homology"/>
<dbReference type="SUPFAM" id="SSF51905">
    <property type="entry name" value="FAD/NAD(P)-binding domain"/>
    <property type="match status" value="1"/>
</dbReference>
<dbReference type="InterPro" id="IPR050281">
    <property type="entry name" value="Flavin_monoamine_oxidase"/>
</dbReference>
<comment type="pathway">
    <text evidence="2">Plant hormone metabolism; auxin biosynthesis.</text>
</comment>
<feature type="domain" description="Amine oxidase" evidence="11">
    <location>
        <begin position="59"/>
        <end position="503"/>
    </location>
</feature>
<keyword evidence="13" id="KW-1185">Reference proteome</keyword>
<dbReference type="InterPro" id="IPR002937">
    <property type="entry name" value="Amino_oxidase"/>
</dbReference>
<dbReference type="GO" id="GO:0050361">
    <property type="term" value="F:tryptophan 2-monooxygenase activity"/>
    <property type="evidence" value="ECO:0007669"/>
    <property type="project" value="UniProtKB-EC"/>
</dbReference>
<comment type="caution">
    <text evidence="12">The sequence shown here is derived from an EMBL/GenBank/DDBJ whole genome shotgun (WGS) entry which is preliminary data.</text>
</comment>
<dbReference type="SUPFAM" id="SSF54373">
    <property type="entry name" value="FAD-linked reductases, C-terminal domain"/>
    <property type="match status" value="1"/>
</dbReference>
<dbReference type="InterPro" id="IPR019546">
    <property type="entry name" value="TAT_signal_bac_arc"/>
</dbReference>
<evidence type="ECO:0000256" key="7">
    <source>
        <dbReference type="ARBA" id="ARBA00023002"/>
    </source>
</evidence>
<organism evidence="12 13">
    <name type="scientific">Halioxenophilus aromaticivorans</name>
    <dbReference type="NCBI Taxonomy" id="1306992"/>
    <lineage>
        <taxon>Bacteria</taxon>
        <taxon>Pseudomonadati</taxon>
        <taxon>Pseudomonadota</taxon>
        <taxon>Gammaproteobacteria</taxon>
        <taxon>Alteromonadales</taxon>
        <taxon>Alteromonadaceae</taxon>
        <taxon>Halioxenophilus</taxon>
    </lineage>
</organism>
<keyword evidence="8" id="KW-0073">Auxin biosynthesis</keyword>
<dbReference type="RefSeq" id="WP_345423415.1">
    <property type="nucleotide sequence ID" value="NZ_AP031496.1"/>
</dbReference>
<dbReference type="PANTHER" id="PTHR10742">
    <property type="entry name" value="FLAVIN MONOAMINE OXIDASE"/>
    <property type="match status" value="1"/>
</dbReference>
<dbReference type="Gene3D" id="1.20.1440.240">
    <property type="match status" value="1"/>
</dbReference>
<dbReference type="Gene3D" id="3.90.660.10">
    <property type="match status" value="1"/>
</dbReference>
<dbReference type="PRINTS" id="PR00757">
    <property type="entry name" value="AMINEOXDASEF"/>
</dbReference>
<feature type="binding site" evidence="10">
    <location>
        <begin position="79"/>
        <end position="80"/>
    </location>
    <ligand>
        <name>FAD</name>
        <dbReference type="ChEBI" id="CHEBI:57692"/>
    </ligand>
</feature>
<protein>
    <recommendedName>
        <fullName evidence="5">Tryptophan 2-monooxygenase</fullName>
        <ecNumber evidence="4">1.13.12.3</ecNumber>
    </recommendedName>
</protein>
<dbReference type="PANTHER" id="PTHR10742:SF410">
    <property type="entry name" value="LYSINE-SPECIFIC HISTONE DEMETHYLASE 2"/>
    <property type="match status" value="1"/>
</dbReference>
<dbReference type="PROSITE" id="PS51318">
    <property type="entry name" value="TAT"/>
    <property type="match status" value="1"/>
</dbReference>
<comment type="similarity">
    <text evidence="3">Belongs to the tryptophan 2-monooxygenase family.</text>
</comment>
<dbReference type="Pfam" id="PF01593">
    <property type="entry name" value="Amino_oxidase"/>
    <property type="match status" value="1"/>
</dbReference>
<evidence type="ECO:0000256" key="1">
    <source>
        <dbReference type="ARBA" id="ARBA00001974"/>
    </source>
</evidence>
<evidence type="ECO:0000256" key="6">
    <source>
        <dbReference type="ARBA" id="ARBA00022729"/>
    </source>
</evidence>
<comment type="catalytic activity">
    <reaction evidence="9">
        <text>L-tryptophan + O2 = indole-3-acetamide + CO2 + H2O</text>
        <dbReference type="Rhea" id="RHEA:16165"/>
        <dbReference type="ChEBI" id="CHEBI:15377"/>
        <dbReference type="ChEBI" id="CHEBI:15379"/>
        <dbReference type="ChEBI" id="CHEBI:16031"/>
        <dbReference type="ChEBI" id="CHEBI:16526"/>
        <dbReference type="ChEBI" id="CHEBI:57912"/>
        <dbReference type="EC" id="1.13.12.3"/>
    </reaction>
</comment>
<accession>A0AAV3U3V4</accession>
<dbReference type="EMBL" id="BAABLX010000026">
    <property type="protein sequence ID" value="GAA4947088.1"/>
    <property type="molecule type" value="Genomic_DNA"/>
</dbReference>
<dbReference type="EC" id="1.13.12.3" evidence="4"/>
<evidence type="ECO:0000259" key="11">
    <source>
        <dbReference type="Pfam" id="PF01593"/>
    </source>
</evidence>
<dbReference type="InterPro" id="IPR001613">
    <property type="entry name" value="Flavin_amine_oxidase"/>
</dbReference>
<dbReference type="GO" id="GO:0009851">
    <property type="term" value="P:auxin biosynthetic process"/>
    <property type="evidence" value="ECO:0007669"/>
    <property type="project" value="UniProtKB-KW"/>
</dbReference>
<dbReference type="InterPro" id="IPR036188">
    <property type="entry name" value="FAD/NAD-bd_sf"/>
</dbReference>
<dbReference type="InterPro" id="IPR006311">
    <property type="entry name" value="TAT_signal"/>
</dbReference>
<feature type="binding site" evidence="10">
    <location>
        <begin position="119"/>
        <end position="122"/>
    </location>
    <ligand>
        <name>FAD</name>
        <dbReference type="ChEBI" id="CHEBI:57692"/>
    </ligand>
</feature>
<dbReference type="NCBIfam" id="TIGR01409">
    <property type="entry name" value="TAT_signal_seq"/>
    <property type="match status" value="1"/>
</dbReference>
<evidence type="ECO:0000256" key="10">
    <source>
        <dbReference type="PIRSR" id="PIRSR601613-1"/>
    </source>
</evidence>
<gene>
    <name evidence="12" type="ORF">GCM10025791_28220</name>
</gene>
<feature type="binding site" evidence="10">
    <location>
        <position position="122"/>
    </location>
    <ligand>
        <name>substrate</name>
    </ligand>
</feature>
<comment type="cofactor">
    <cofactor evidence="1">
        <name>FAD</name>
        <dbReference type="ChEBI" id="CHEBI:57692"/>
    </cofactor>
</comment>
<dbReference type="AlphaFoldDB" id="A0AAV3U3V4"/>
<feature type="binding site" evidence="10">
    <location>
        <position position="296"/>
    </location>
    <ligand>
        <name>FAD</name>
        <dbReference type="ChEBI" id="CHEBI:57692"/>
    </ligand>
</feature>
<evidence type="ECO:0000256" key="2">
    <source>
        <dbReference type="ARBA" id="ARBA00004814"/>
    </source>
</evidence>